<feature type="binding site" evidence="9">
    <location>
        <position position="141"/>
    </location>
    <ligand>
        <name>substrate</name>
    </ligand>
</feature>
<dbReference type="EC" id="2.6.1.62" evidence="9"/>
<protein>
    <recommendedName>
        <fullName evidence="9">Adenosylmethionine-8-amino-7-oxononanoate aminotransferase</fullName>
        <ecNumber evidence="9">2.6.1.62</ecNumber>
    </recommendedName>
    <alternativeName>
        <fullName evidence="9">7,8-diamino-pelargonic acid aminotransferase</fullName>
        <shortName evidence="9">DAPA AT</shortName>
        <shortName evidence="9">DAPA aminotransferase</shortName>
    </alternativeName>
    <alternativeName>
        <fullName evidence="9">7,8-diaminononanoate synthase</fullName>
        <shortName evidence="9">DANS</shortName>
    </alternativeName>
    <alternativeName>
        <fullName evidence="9">Diaminopelargonic acid synthase</fullName>
    </alternativeName>
</protein>
<feature type="binding site" evidence="9">
    <location>
        <position position="48"/>
    </location>
    <ligand>
        <name>substrate</name>
    </ligand>
</feature>
<feature type="binding site" evidence="9">
    <location>
        <begin position="296"/>
        <end position="297"/>
    </location>
    <ligand>
        <name>pyridoxal 5'-phosphate</name>
        <dbReference type="ChEBI" id="CHEBI:597326"/>
    </ligand>
</feature>
<dbReference type="InterPro" id="IPR015424">
    <property type="entry name" value="PyrdxlP-dep_Trfase"/>
</dbReference>
<feature type="binding site" evidence="9">
    <location>
        <position position="267"/>
    </location>
    <ligand>
        <name>substrate</name>
    </ligand>
</feature>
<dbReference type="AlphaFoldDB" id="A0AAU6PGD2"/>
<keyword evidence="3 9" id="KW-0032">Aminotransferase</keyword>
<comment type="pathway">
    <text evidence="2 9">Cofactor biosynthesis; biotin biosynthesis; 7,8-diaminononanoate from 8-amino-7-oxononanoate (SAM route): step 1/1.</text>
</comment>
<keyword evidence="5 9" id="KW-0949">S-adenosyl-L-methionine</keyword>
<dbReference type="Gene3D" id="3.40.640.10">
    <property type="entry name" value="Type I PLP-dependent aspartate aminotransferase-like (Major domain)"/>
    <property type="match status" value="1"/>
</dbReference>
<dbReference type="NCBIfam" id="TIGR00508">
    <property type="entry name" value="bioA"/>
    <property type="match status" value="1"/>
</dbReference>
<feature type="site" description="Participates in the substrate recognition with KAPA and in a stacking interaction with the adenine ring of SAM" evidence="9">
    <location>
        <position position="13"/>
    </location>
</feature>
<dbReference type="CDD" id="cd00610">
    <property type="entry name" value="OAT_like"/>
    <property type="match status" value="1"/>
</dbReference>
<dbReference type="InterPro" id="IPR015421">
    <property type="entry name" value="PyrdxlP-dep_Trfase_major"/>
</dbReference>
<dbReference type="SUPFAM" id="SSF53383">
    <property type="entry name" value="PLP-dependent transferases"/>
    <property type="match status" value="1"/>
</dbReference>
<dbReference type="EMBL" id="CP138327">
    <property type="protein sequence ID" value="WXU00077.1"/>
    <property type="molecule type" value="Genomic_DNA"/>
</dbReference>
<dbReference type="InterPro" id="IPR005815">
    <property type="entry name" value="BioA"/>
</dbReference>
<dbReference type="PIRSF" id="PIRSF000521">
    <property type="entry name" value="Transaminase_4ab_Lys_Orn"/>
    <property type="match status" value="1"/>
</dbReference>
<reference evidence="10" key="1">
    <citation type="submission" date="2023-10" db="EMBL/GenBank/DDBJ databases">
        <title>The first scallop-associated chemosynthetic bacterial symbiont.</title>
        <authorList>
            <person name="Lin Y.-T."/>
            <person name="Sun J."/>
            <person name="Ip J.C.-H."/>
            <person name="He X."/>
            <person name="Gao Z.-M."/>
            <person name="Perez M."/>
            <person name="Xu T."/>
            <person name="Qian P.-Y."/>
            <person name="Qiu J.-W."/>
        </authorList>
    </citation>
    <scope>NUCLEOTIDE SEQUENCE</scope>
    <source>
        <strain evidence="10">Gill1</strain>
    </source>
</reference>
<feature type="binding site" evidence="9">
    <location>
        <position position="379"/>
    </location>
    <ligand>
        <name>substrate</name>
    </ligand>
</feature>
<proteinExistence type="inferred from homology"/>
<feature type="binding site" evidence="9">
    <location>
        <position position="238"/>
    </location>
    <ligand>
        <name>pyridoxal 5'-phosphate</name>
        <dbReference type="ChEBI" id="CHEBI:597326"/>
    </ligand>
</feature>
<evidence type="ECO:0000256" key="4">
    <source>
        <dbReference type="ARBA" id="ARBA00022679"/>
    </source>
</evidence>
<comment type="function">
    <text evidence="9">Catalyzes the transfer of the alpha-amino group from S-adenosyl-L-methionine (SAM) to 7-keto-8-aminopelargonic acid (KAPA) to form 7,8-diaminopelargonic acid (DAPA). It is the only aminotransferase known to utilize SAM as an amino donor.</text>
</comment>
<evidence type="ECO:0000256" key="6">
    <source>
        <dbReference type="ARBA" id="ARBA00022756"/>
    </source>
</evidence>
<dbReference type="InterPro" id="IPR005814">
    <property type="entry name" value="Aminotrans_3"/>
</dbReference>
<keyword evidence="4 9" id="KW-0808">Transferase</keyword>
<keyword evidence="6 9" id="KW-0093">Biotin biosynthesis</keyword>
<evidence type="ECO:0000313" key="10">
    <source>
        <dbReference type="EMBL" id="WXU00077.1"/>
    </source>
</evidence>
<evidence type="ECO:0000256" key="2">
    <source>
        <dbReference type="ARBA" id="ARBA00005063"/>
    </source>
</evidence>
<evidence type="ECO:0000256" key="8">
    <source>
        <dbReference type="ARBA" id="ARBA00048449"/>
    </source>
</evidence>
<feature type="binding site" evidence="9">
    <location>
        <position position="295"/>
    </location>
    <ligand>
        <name>substrate</name>
    </ligand>
</feature>
<comment type="similarity">
    <text evidence="9">Belongs to the class-III pyridoxal-phosphate-dependent aminotransferase family. BioA subfamily.</text>
</comment>
<dbReference type="Pfam" id="PF00202">
    <property type="entry name" value="Aminotran_3"/>
    <property type="match status" value="1"/>
</dbReference>
<feature type="modified residue" description="N6-(pyridoxal phosphate)lysine" evidence="9">
    <location>
        <position position="267"/>
    </location>
</feature>
<name>A0AAU6PGD2_9GAMM</name>
<keyword evidence="9" id="KW-0963">Cytoplasm</keyword>
<dbReference type="PANTHER" id="PTHR42684:SF17">
    <property type="entry name" value="ADENOSYLMETHIONINE-8-AMINO-7-OXONONANOATE AMINOTRANSFERASE"/>
    <property type="match status" value="1"/>
</dbReference>
<evidence type="ECO:0000256" key="9">
    <source>
        <dbReference type="HAMAP-Rule" id="MF_00834"/>
    </source>
</evidence>
<dbReference type="HAMAP" id="MF_00834">
    <property type="entry name" value="BioA"/>
    <property type="match status" value="1"/>
</dbReference>
<dbReference type="InterPro" id="IPR049704">
    <property type="entry name" value="Aminotrans_3_PPA_site"/>
</dbReference>
<dbReference type="PANTHER" id="PTHR42684">
    <property type="entry name" value="ADENOSYLMETHIONINE-8-AMINO-7-OXONONANOATE AMINOTRANSFERASE"/>
    <property type="match status" value="1"/>
</dbReference>
<dbReference type="GO" id="GO:0004015">
    <property type="term" value="F:adenosylmethionine-8-amino-7-oxononanoate transaminase activity"/>
    <property type="evidence" value="ECO:0007669"/>
    <property type="project" value="UniProtKB-UniRule"/>
</dbReference>
<dbReference type="GO" id="GO:0009102">
    <property type="term" value="P:biotin biosynthetic process"/>
    <property type="evidence" value="ECO:0007669"/>
    <property type="project" value="UniProtKB-UniRule"/>
</dbReference>
<dbReference type="InterPro" id="IPR015422">
    <property type="entry name" value="PyrdxlP-dep_Trfase_small"/>
</dbReference>
<dbReference type="PROSITE" id="PS00600">
    <property type="entry name" value="AA_TRANSFER_CLASS_3"/>
    <property type="match status" value="1"/>
</dbReference>
<accession>A0AAU6PGD2</accession>
<feature type="binding site" evidence="9">
    <location>
        <begin position="108"/>
        <end position="109"/>
    </location>
    <ligand>
        <name>pyridoxal 5'-phosphate</name>
        <dbReference type="ChEBI" id="CHEBI:597326"/>
    </ligand>
</feature>
<dbReference type="NCBIfam" id="NF004624">
    <property type="entry name" value="PRK05964.1"/>
    <property type="match status" value="1"/>
</dbReference>
<evidence type="ECO:0000256" key="5">
    <source>
        <dbReference type="ARBA" id="ARBA00022691"/>
    </source>
</evidence>
<dbReference type="Gene3D" id="3.90.1150.10">
    <property type="entry name" value="Aspartate Aminotransferase, domain 1"/>
    <property type="match status" value="1"/>
</dbReference>
<comment type="subunit">
    <text evidence="9">Homodimer.</text>
</comment>
<evidence type="ECO:0000256" key="1">
    <source>
        <dbReference type="ARBA" id="ARBA00001933"/>
    </source>
</evidence>
<gene>
    <name evidence="9 10" type="primary">bioA</name>
    <name evidence="10" type="ORF">Ctma_0786</name>
</gene>
<keyword evidence="7 9" id="KW-0663">Pyridoxal phosphate</keyword>
<dbReference type="FunFam" id="3.40.640.10:FF:000041">
    <property type="entry name" value="Adenosylmethionine-8-amino-7-oxononanoate aminotransferase"/>
    <property type="match status" value="1"/>
</dbReference>
<organism evidence="10">
    <name type="scientific">Catillopecten margaritatus gill symbiont</name>
    <dbReference type="NCBI Taxonomy" id="3083288"/>
    <lineage>
        <taxon>Bacteria</taxon>
        <taxon>Pseudomonadati</taxon>
        <taxon>Pseudomonadota</taxon>
        <taxon>Gammaproteobacteria</taxon>
        <taxon>sulfur-oxidizing symbionts</taxon>
    </lineage>
</organism>
<sequence length="412" mass="45642">MDAFDNQHIWHPYAKVPNHIPTHLVESAEGVYLTLASGKQVIDGMSSWWSAIHGYNHPVLNQAVNEQLKKMSHVMFGGLTHQPAIDLAKTLVNITPDNLTKVFFSDSGSISVEVALKMALQYWHNKKQPNKQKIITIRGGYHGDSFGAMSVCDPDNGMHHLFKGILTQQYFVKSPSMVVMDEALADLETTLKENSDSIAAMILEPVVQGAGGMRIYNPQYLTKAKALCKQYKALFILDEIATGFGRTGELFALEYVDVEPDILCLGKALTGGYMTLAATLTSDEIANTVGTLMHGPTFMANPLACAVANASIELLLNEPWQDNIARIEKHFYTHLSPLSQNEKVASVRILGAIGVVEMVDEIEVEKVQNQLIENGVWLRPYGKLLYTMPPFVISDDELSILTQTIKKIVEQR</sequence>
<comment type="catalytic activity">
    <reaction evidence="8 9">
        <text>(8S)-8-amino-7-oxononanoate + S-adenosyl-L-methionine = S-adenosyl-4-methylsulfanyl-2-oxobutanoate + (7R,8S)-7,8-diammoniononanoate</text>
        <dbReference type="Rhea" id="RHEA:16861"/>
        <dbReference type="ChEBI" id="CHEBI:16490"/>
        <dbReference type="ChEBI" id="CHEBI:59789"/>
        <dbReference type="ChEBI" id="CHEBI:149468"/>
        <dbReference type="ChEBI" id="CHEBI:149469"/>
        <dbReference type="EC" id="2.6.1.62"/>
    </reaction>
</comment>
<comment type="subcellular location">
    <subcellularLocation>
        <location evidence="9">Cytoplasm</location>
    </subcellularLocation>
</comment>
<dbReference type="GO" id="GO:0030170">
    <property type="term" value="F:pyridoxal phosphate binding"/>
    <property type="evidence" value="ECO:0007669"/>
    <property type="project" value="UniProtKB-UniRule"/>
</dbReference>
<dbReference type="GO" id="GO:0005737">
    <property type="term" value="C:cytoplasm"/>
    <property type="evidence" value="ECO:0007669"/>
    <property type="project" value="UniProtKB-SubCell"/>
</dbReference>
<comment type="cofactor">
    <cofactor evidence="1 9">
        <name>pyridoxal 5'-phosphate</name>
        <dbReference type="ChEBI" id="CHEBI:597326"/>
    </cofactor>
</comment>
<evidence type="ECO:0000256" key="7">
    <source>
        <dbReference type="ARBA" id="ARBA00022898"/>
    </source>
</evidence>
<evidence type="ECO:0000256" key="3">
    <source>
        <dbReference type="ARBA" id="ARBA00022576"/>
    </source>
</evidence>